<sequence>MAQVISPADPSIFGRLNAPLSERGHSSNWKYSTIPVNPTNRREEAVLDSDVIG</sequence>
<protein>
    <submittedName>
        <fullName evidence="1">Uncharacterized protein</fullName>
    </submittedName>
</protein>
<accession>A0AAV2A0C2</accession>
<dbReference type="EMBL" id="CAXIEN010000102">
    <property type="protein sequence ID" value="CAL1277481.1"/>
    <property type="molecule type" value="Genomic_DNA"/>
</dbReference>
<evidence type="ECO:0000313" key="1">
    <source>
        <dbReference type="EMBL" id="CAL1277481.1"/>
    </source>
</evidence>
<organism evidence="1 2">
    <name type="scientific">Larinioides sclopetarius</name>
    <dbReference type="NCBI Taxonomy" id="280406"/>
    <lineage>
        <taxon>Eukaryota</taxon>
        <taxon>Metazoa</taxon>
        <taxon>Ecdysozoa</taxon>
        <taxon>Arthropoda</taxon>
        <taxon>Chelicerata</taxon>
        <taxon>Arachnida</taxon>
        <taxon>Araneae</taxon>
        <taxon>Araneomorphae</taxon>
        <taxon>Entelegynae</taxon>
        <taxon>Araneoidea</taxon>
        <taxon>Araneidae</taxon>
        <taxon>Larinioides</taxon>
    </lineage>
</organism>
<name>A0AAV2A0C2_9ARAC</name>
<evidence type="ECO:0000313" key="2">
    <source>
        <dbReference type="Proteomes" id="UP001497382"/>
    </source>
</evidence>
<dbReference type="AlphaFoldDB" id="A0AAV2A0C2"/>
<reference evidence="1 2" key="1">
    <citation type="submission" date="2024-04" db="EMBL/GenBank/DDBJ databases">
        <authorList>
            <person name="Rising A."/>
            <person name="Reimegard J."/>
            <person name="Sonavane S."/>
            <person name="Akerstrom W."/>
            <person name="Nylinder S."/>
            <person name="Hedman E."/>
            <person name="Kallberg Y."/>
        </authorList>
    </citation>
    <scope>NUCLEOTIDE SEQUENCE [LARGE SCALE GENOMIC DNA]</scope>
</reference>
<comment type="caution">
    <text evidence="1">The sequence shown here is derived from an EMBL/GenBank/DDBJ whole genome shotgun (WGS) entry which is preliminary data.</text>
</comment>
<gene>
    <name evidence="1" type="ORF">LARSCL_LOCUS9249</name>
</gene>
<dbReference type="Proteomes" id="UP001497382">
    <property type="component" value="Unassembled WGS sequence"/>
</dbReference>
<proteinExistence type="predicted"/>
<keyword evidence="2" id="KW-1185">Reference proteome</keyword>